<name>A0A410K2P1_9BACT</name>
<proteinExistence type="inferred from homology"/>
<dbReference type="Gene3D" id="3.90.1150.10">
    <property type="entry name" value="Aspartate Aminotransferase, domain 1"/>
    <property type="match status" value="1"/>
</dbReference>
<keyword evidence="3 4" id="KW-0663">Pyridoxal phosphate</keyword>
<keyword evidence="5" id="KW-0032">Aminotransferase</keyword>
<dbReference type="PANTHER" id="PTHR30244:SF34">
    <property type="entry name" value="DTDP-4-AMINO-4,6-DIDEOXYGALACTOSE TRANSAMINASE"/>
    <property type="match status" value="1"/>
</dbReference>
<dbReference type="EC" id="2.6.1.92" evidence="5"/>
<dbReference type="GO" id="GO:0000271">
    <property type="term" value="P:polysaccharide biosynthetic process"/>
    <property type="evidence" value="ECO:0007669"/>
    <property type="project" value="TreeGrafter"/>
</dbReference>
<dbReference type="InterPro" id="IPR015424">
    <property type="entry name" value="PyrdxlP-dep_Trfase"/>
</dbReference>
<accession>A0A410K2P1</accession>
<dbReference type="Gene3D" id="3.40.640.10">
    <property type="entry name" value="Type I PLP-dependent aspartate aminotransferase-like (Major domain)"/>
    <property type="match status" value="1"/>
</dbReference>
<dbReference type="AlphaFoldDB" id="A0A410K2P1"/>
<feature type="active site" description="Proton acceptor" evidence="2">
    <location>
        <position position="182"/>
    </location>
</feature>
<dbReference type="SUPFAM" id="SSF53383">
    <property type="entry name" value="PLP-dependent transferases"/>
    <property type="match status" value="1"/>
</dbReference>
<dbReference type="EMBL" id="CP035108">
    <property type="protein sequence ID" value="QAR34518.1"/>
    <property type="molecule type" value="Genomic_DNA"/>
</dbReference>
<dbReference type="InterPro" id="IPR015422">
    <property type="entry name" value="PyrdxlP-dep_Trfase_small"/>
</dbReference>
<dbReference type="OrthoDB" id="9810913at2"/>
<evidence type="ECO:0000256" key="2">
    <source>
        <dbReference type="PIRSR" id="PIRSR000390-1"/>
    </source>
</evidence>
<protein>
    <submittedName>
        <fullName evidence="5">UDP-4-amino-4, 6-dideoxy-N-acetyl-beta-L-altrosamine transaminase</fullName>
        <ecNumber evidence="5">2.6.1.92</ecNumber>
    </submittedName>
</protein>
<evidence type="ECO:0000256" key="3">
    <source>
        <dbReference type="PIRSR" id="PIRSR000390-2"/>
    </source>
</evidence>
<dbReference type="Proteomes" id="UP000287502">
    <property type="component" value="Chromosome"/>
</dbReference>
<dbReference type="InterPro" id="IPR015421">
    <property type="entry name" value="PyrdxlP-dep_Trfase_major"/>
</dbReference>
<dbReference type="NCBIfam" id="TIGR03588">
    <property type="entry name" value="PseC"/>
    <property type="match status" value="1"/>
</dbReference>
<dbReference type="GO" id="GO:0008483">
    <property type="term" value="F:transaminase activity"/>
    <property type="evidence" value="ECO:0007669"/>
    <property type="project" value="UniProtKB-KW"/>
</dbReference>
<dbReference type="InterPro" id="IPR000653">
    <property type="entry name" value="DegT/StrS_aminotransferase"/>
</dbReference>
<dbReference type="GO" id="GO:0030170">
    <property type="term" value="F:pyridoxal phosphate binding"/>
    <property type="evidence" value="ECO:0007669"/>
    <property type="project" value="TreeGrafter"/>
</dbReference>
<organism evidence="5 6">
    <name type="scientific">Geovibrio thiophilus</name>
    <dbReference type="NCBI Taxonomy" id="139438"/>
    <lineage>
        <taxon>Bacteria</taxon>
        <taxon>Pseudomonadati</taxon>
        <taxon>Deferribacterota</taxon>
        <taxon>Deferribacteres</taxon>
        <taxon>Deferribacterales</taxon>
        <taxon>Geovibrionaceae</taxon>
        <taxon>Geovibrio</taxon>
    </lineage>
</organism>
<gene>
    <name evidence="5" type="primary">pseC</name>
    <name evidence="5" type="ORF">EP073_12690</name>
</gene>
<keyword evidence="5" id="KW-0808">Transferase</keyword>
<sequence length="377" mass="42060">MIPYGRQEITEEDIKAVAEALRSDYLTQGPKVAEFEAKLASYCGAEYAVAFANGTAALHGAYYAAGLEKGDSFITTPMTFAATSNAGLYLGASPRFCDVEPDTGNIDTDGIPALIDKSVRLIAPVHYSGMPADMERVRAIADENGLMVVEDACHALGAVYKGERIGNCAYSDMTVFSFHPVKHVATGEGGAVLTNDENLRGILMRFRSHGITRESLVNEPHGGWYHEMQELGYNYRITDIQCALGISQLSRAENSINRRRQIAARYDAAFNEIKGLKTPPHREERLNAYHLYPLRIENGRREVYDLLREKGVYAQVHYLPVYMHPYYRANGFESFTLPEAEKYYKSELSIPMFPSLTDEEQEYVIKCVTEAMQCVSG</sequence>
<dbReference type="PANTHER" id="PTHR30244">
    <property type="entry name" value="TRANSAMINASE"/>
    <property type="match status" value="1"/>
</dbReference>
<evidence type="ECO:0000256" key="4">
    <source>
        <dbReference type="RuleBase" id="RU004508"/>
    </source>
</evidence>
<evidence type="ECO:0000313" key="6">
    <source>
        <dbReference type="Proteomes" id="UP000287502"/>
    </source>
</evidence>
<dbReference type="CDD" id="cd00616">
    <property type="entry name" value="AHBA_syn"/>
    <property type="match status" value="1"/>
</dbReference>
<dbReference type="PIRSF" id="PIRSF000390">
    <property type="entry name" value="PLP_StrS"/>
    <property type="match status" value="1"/>
</dbReference>
<evidence type="ECO:0000256" key="1">
    <source>
        <dbReference type="ARBA" id="ARBA00037999"/>
    </source>
</evidence>
<evidence type="ECO:0000313" key="5">
    <source>
        <dbReference type="EMBL" id="QAR34518.1"/>
    </source>
</evidence>
<comment type="similarity">
    <text evidence="1 4">Belongs to the DegT/DnrJ/EryC1 family.</text>
</comment>
<reference evidence="5 6" key="1">
    <citation type="submission" date="2019-01" db="EMBL/GenBank/DDBJ databases">
        <title>Geovibrio thiophilus DSM 11263, complete genome.</title>
        <authorList>
            <person name="Spring S."/>
            <person name="Bunk B."/>
            <person name="Sproer C."/>
        </authorList>
    </citation>
    <scope>NUCLEOTIDE SEQUENCE [LARGE SCALE GENOMIC DNA]</scope>
    <source>
        <strain evidence="5 6">DSM 11263</strain>
    </source>
</reference>
<dbReference type="Pfam" id="PF01041">
    <property type="entry name" value="DegT_DnrJ_EryC1"/>
    <property type="match status" value="1"/>
</dbReference>
<keyword evidence="6" id="KW-1185">Reference proteome</keyword>
<dbReference type="KEGG" id="gtl:EP073_12690"/>
<feature type="modified residue" description="N6-(pyridoxal phosphate)lysine" evidence="3">
    <location>
        <position position="182"/>
    </location>
</feature>
<dbReference type="InterPro" id="IPR020026">
    <property type="entry name" value="PseC"/>
</dbReference>